<name>A0ABR7J7J1_9FLAO</name>
<dbReference type="Proteomes" id="UP000629963">
    <property type="component" value="Unassembled WGS sequence"/>
</dbReference>
<reference evidence="2 3" key="1">
    <citation type="submission" date="2020-08" db="EMBL/GenBank/DDBJ databases">
        <title>Description of novel Flavobacterium F-380 isolate.</title>
        <authorList>
            <person name="Saticioglu I.B."/>
            <person name="Duman M."/>
            <person name="Altun S."/>
        </authorList>
    </citation>
    <scope>NUCLEOTIDE SEQUENCE [LARGE SCALE GENOMIC DNA]</scope>
    <source>
        <strain evidence="2 3">F-380</strain>
    </source>
</reference>
<organism evidence="2 3">
    <name type="scientific">Flavobacterium kayseriense</name>
    <dbReference type="NCBI Taxonomy" id="2764714"/>
    <lineage>
        <taxon>Bacteria</taxon>
        <taxon>Pseudomonadati</taxon>
        <taxon>Bacteroidota</taxon>
        <taxon>Flavobacteriia</taxon>
        <taxon>Flavobacteriales</taxon>
        <taxon>Flavobacteriaceae</taxon>
        <taxon>Flavobacterium</taxon>
    </lineage>
</organism>
<accession>A0ABR7J7J1</accession>
<feature type="domain" description="Glycosyltransferase 2-like" evidence="1">
    <location>
        <begin position="7"/>
        <end position="145"/>
    </location>
</feature>
<dbReference type="PANTHER" id="PTHR22916">
    <property type="entry name" value="GLYCOSYLTRANSFERASE"/>
    <property type="match status" value="1"/>
</dbReference>
<dbReference type="PANTHER" id="PTHR22916:SF3">
    <property type="entry name" value="UDP-GLCNAC:BETAGAL BETA-1,3-N-ACETYLGLUCOSAMINYLTRANSFERASE-LIKE PROTEIN 1"/>
    <property type="match status" value="1"/>
</dbReference>
<keyword evidence="3" id="KW-1185">Reference proteome</keyword>
<dbReference type="InterPro" id="IPR029044">
    <property type="entry name" value="Nucleotide-diphossugar_trans"/>
</dbReference>
<dbReference type="RefSeq" id="WP_187010060.1">
    <property type="nucleotide sequence ID" value="NZ_JACRUI010000002.1"/>
</dbReference>
<evidence type="ECO:0000313" key="2">
    <source>
        <dbReference type="EMBL" id="MBC5841480.1"/>
    </source>
</evidence>
<dbReference type="EMBL" id="JACRUJ010000002">
    <property type="protein sequence ID" value="MBC5841480.1"/>
    <property type="molecule type" value="Genomic_DNA"/>
</dbReference>
<evidence type="ECO:0000313" key="3">
    <source>
        <dbReference type="Proteomes" id="UP000629963"/>
    </source>
</evidence>
<dbReference type="SUPFAM" id="SSF53448">
    <property type="entry name" value="Nucleotide-diphospho-sugar transferases"/>
    <property type="match status" value="1"/>
</dbReference>
<dbReference type="Gene3D" id="3.90.550.10">
    <property type="entry name" value="Spore Coat Polysaccharide Biosynthesis Protein SpsA, Chain A"/>
    <property type="match status" value="1"/>
</dbReference>
<dbReference type="Pfam" id="PF00535">
    <property type="entry name" value="Glycos_transf_2"/>
    <property type="match status" value="1"/>
</dbReference>
<sequence>MNNQLAIIIPFFKLTFFEDTLVSLANQTSKEFTVYIGDDSSPEDCSLLIAKYKDRFNLKYHRFATNLGGTALTQQWDRCISLMAMEEWFMILGDDDYLGDTVVEEFYNAIAVDTNDTSVIRNASLLINQEGDPISPVYKHPQYEEAIASYCRKLNNETRSSLSEHIFRTSAYKKYGFKDYKLAWSSDDRAIIDFSSGKPIFSTDAIVYVRMSDLNISGGKDNIQEKISGRLAGTHDLLKDYSYKMNIEQIKLFIALYENLIYRSASLQLKHSNYLLQLSIKYFGIHYVVKQLQSLVHKLVSKPE</sequence>
<gene>
    <name evidence="2" type="ORF">H8R23_08685</name>
</gene>
<dbReference type="InterPro" id="IPR001173">
    <property type="entry name" value="Glyco_trans_2-like"/>
</dbReference>
<comment type="caution">
    <text evidence="2">The sequence shown here is derived from an EMBL/GenBank/DDBJ whole genome shotgun (WGS) entry which is preliminary data.</text>
</comment>
<dbReference type="CDD" id="cd00761">
    <property type="entry name" value="Glyco_tranf_GTA_type"/>
    <property type="match status" value="1"/>
</dbReference>
<proteinExistence type="predicted"/>
<protein>
    <submittedName>
        <fullName evidence="2">Glycosyltransferase family 2 protein</fullName>
    </submittedName>
</protein>
<evidence type="ECO:0000259" key="1">
    <source>
        <dbReference type="Pfam" id="PF00535"/>
    </source>
</evidence>